<accession>A0AAV0WKI2</accession>
<proteinExistence type="predicted"/>
<evidence type="ECO:0000313" key="2">
    <source>
        <dbReference type="Proteomes" id="UP001160148"/>
    </source>
</evidence>
<dbReference type="Proteomes" id="UP001160148">
    <property type="component" value="Unassembled WGS sequence"/>
</dbReference>
<name>A0AAV0WKI2_9HEMI</name>
<comment type="caution">
    <text evidence="1">The sequence shown here is derived from an EMBL/GenBank/DDBJ whole genome shotgun (WGS) entry which is preliminary data.</text>
</comment>
<gene>
    <name evidence="1" type="ORF">MEUPH1_LOCUS12195</name>
</gene>
<sequence>MGVVRDREPPAYFYASKSYGNIPFLDSVGPELLAKRLWSDGNRIITQHLERSRVLYNMFGSPMACSESATLQRSELIRCSSISSKPRLSYLCIFMLFHGRQKIWRNIHQTTAAAVSTLLLLLCAP</sequence>
<dbReference type="AlphaFoldDB" id="A0AAV0WKI2"/>
<reference evidence="1 2" key="1">
    <citation type="submission" date="2023-01" db="EMBL/GenBank/DDBJ databases">
        <authorList>
            <person name="Whitehead M."/>
        </authorList>
    </citation>
    <scope>NUCLEOTIDE SEQUENCE [LARGE SCALE GENOMIC DNA]</scope>
</reference>
<organism evidence="1 2">
    <name type="scientific">Macrosiphum euphorbiae</name>
    <name type="common">potato aphid</name>
    <dbReference type="NCBI Taxonomy" id="13131"/>
    <lineage>
        <taxon>Eukaryota</taxon>
        <taxon>Metazoa</taxon>
        <taxon>Ecdysozoa</taxon>
        <taxon>Arthropoda</taxon>
        <taxon>Hexapoda</taxon>
        <taxon>Insecta</taxon>
        <taxon>Pterygota</taxon>
        <taxon>Neoptera</taxon>
        <taxon>Paraneoptera</taxon>
        <taxon>Hemiptera</taxon>
        <taxon>Sternorrhyncha</taxon>
        <taxon>Aphidomorpha</taxon>
        <taxon>Aphidoidea</taxon>
        <taxon>Aphididae</taxon>
        <taxon>Macrosiphini</taxon>
        <taxon>Macrosiphum</taxon>
    </lineage>
</organism>
<dbReference type="EMBL" id="CARXXK010000002">
    <property type="protein sequence ID" value="CAI6356465.1"/>
    <property type="molecule type" value="Genomic_DNA"/>
</dbReference>
<evidence type="ECO:0000313" key="1">
    <source>
        <dbReference type="EMBL" id="CAI6356465.1"/>
    </source>
</evidence>
<protein>
    <submittedName>
        <fullName evidence="1">Uncharacterized protein</fullName>
    </submittedName>
</protein>
<keyword evidence="2" id="KW-1185">Reference proteome</keyword>